<organism evidence="18 19">
    <name type="scientific">Ascobolus immersus RN42</name>
    <dbReference type="NCBI Taxonomy" id="1160509"/>
    <lineage>
        <taxon>Eukaryota</taxon>
        <taxon>Fungi</taxon>
        <taxon>Dikarya</taxon>
        <taxon>Ascomycota</taxon>
        <taxon>Pezizomycotina</taxon>
        <taxon>Pezizomycetes</taxon>
        <taxon>Pezizales</taxon>
        <taxon>Ascobolaceae</taxon>
        <taxon>Ascobolus</taxon>
    </lineage>
</organism>
<dbReference type="SMART" id="SM00360">
    <property type="entry name" value="RRM"/>
    <property type="match status" value="4"/>
</dbReference>
<evidence type="ECO:0000256" key="1">
    <source>
        <dbReference type="ARBA" id="ARBA00004123"/>
    </source>
</evidence>
<dbReference type="InterPro" id="IPR006515">
    <property type="entry name" value="PABP_1234"/>
</dbReference>
<feature type="domain" description="RRM" evidence="16">
    <location>
        <begin position="58"/>
        <end position="136"/>
    </location>
</feature>
<evidence type="ECO:0000256" key="15">
    <source>
        <dbReference type="SAM" id="MobiDB-lite"/>
    </source>
</evidence>
<dbReference type="Pfam" id="PF00076">
    <property type="entry name" value="RRM_1"/>
    <property type="match status" value="4"/>
</dbReference>
<feature type="compositionally biased region" description="Basic and acidic residues" evidence="15">
    <location>
        <begin position="699"/>
        <end position="714"/>
    </location>
</feature>
<dbReference type="GO" id="GO:0003723">
    <property type="term" value="F:RNA binding"/>
    <property type="evidence" value="ECO:0007669"/>
    <property type="project" value="UniProtKB-UniRule"/>
</dbReference>
<feature type="region of interest" description="Disordered" evidence="15">
    <location>
        <begin position="676"/>
        <end position="714"/>
    </location>
</feature>
<keyword evidence="4" id="KW-0813">Transport</keyword>
<feature type="domain" description="RRM" evidence="16">
    <location>
        <begin position="239"/>
        <end position="316"/>
    </location>
</feature>
<comment type="function">
    <text evidence="12">Binds the poly(A) tail of mRNA. Appears to be an important mediator of the multiple roles of the poly(A) tail in mRNA biogenesis, stability and translation. In the nucleus, involved in both mRNA cleavage and polyadenylation. Is also required for efficient mRNA export to the cytoplasm. Acts in concert with a poly(A)-specific nuclease (PAN) to affect poly(A) tail shortening, which may occur concomitantly with either nucleocytoplasmic mRNA transport or translational initiation. In the cytoplasm, stimulates translation initiation and regulates mRNA decay through translation termination-coupled poly(A) shortening, probably mediated by PAN.</text>
</comment>
<evidence type="ECO:0000313" key="19">
    <source>
        <dbReference type="Proteomes" id="UP000275078"/>
    </source>
</evidence>
<evidence type="ECO:0000256" key="13">
    <source>
        <dbReference type="PROSITE-ProRule" id="PRU00176"/>
    </source>
</evidence>
<dbReference type="FunFam" id="3.30.70.330:FF:000384">
    <property type="entry name" value="Polyadenylate-binding protein"/>
    <property type="match status" value="1"/>
</dbReference>
<reference evidence="18 19" key="1">
    <citation type="journal article" date="2018" name="Nat. Ecol. Evol.">
        <title>Pezizomycetes genomes reveal the molecular basis of ectomycorrhizal truffle lifestyle.</title>
        <authorList>
            <person name="Murat C."/>
            <person name="Payen T."/>
            <person name="Noel B."/>
            <person name="Kuo A."/>
            <person name="Morin E."/>
            <person name="Chen J."/>
            <person name="Kohler A."/>
            <person name="Krizsan K."/>
            <person name="Balestrini R."/>
            <person name="Da Silva C."/>
            <person name="Montanini B."/>
            <person name="Hainaut M."/>
            <person name="Levati E."/>
            <person name="Barry K.W."/>
            <person name="Belfiori B."/>
            <person name="Cichocki N."/>
            <person name="Clum A."/>
            <person name="Dockter R.B."/>
            <person name="Fauchery L."/>
            <person name="Guy J."/>
            <person name="Iotti M."/>
            <person name="Le Tacon F."/>
            <person name="Lindquist E.A."/>
            <person name="Lipzen A."/>
            <person name="Malagnac F."/>
            <person name="Mello A."/>
            <person name="Molinier V."/>
            <person name="Miyauchi S."/>
            <person name="Poulain J."/>
            <person name="Riccioni C."/>
            <person name="Rubini A."/>
            <person name="Sitrit Y."/>
            <person name="Splivallo R."/>
            <person name="Traeger S."/>
            <person name="Wang M."/>
            <person name="Zifcakova L."/>
            <person name="Wipf D."/>
            <person name="Zambonelli A."/>
            <person name="Paolocci F."/>
            <person name="Nowrousian M."/>
            <person name="Ottonello S."/>
            <person name="Baldrian P."/>
            <person name="Spatafora J.W."/>
            <person name="Henrissat B."/>
            <person name="Nagy L.G."/>
            <person name="Aury J.M."/>
            <person name="Wincker P."/>
            <person name="Grigoriev I.V."/>
            <person name="Bonfante P."/>
            <person name="Martin F.M."/>
        </authorList>
    </citation>
    <scope>NUCLEOTIDE SEQUENCE [LARGE SCALE GENOMIC DNA]</scope>
    <source>
        <strain evidence="18 19">RN42</strain>
    </source>
</reference>
<feature type="region of interest" description="Disordered" evidence="15">
    <location>
        <begin position="1"/>
        <end position="59"/>
    </location>
</feature>
<dbReference type="InterPro" id="IPR034364">
    <property type="entry name" value="PABP_RRM1"/>
</dbReference>
<keyword evidence="9" id="KW-0810">Translation regulation</keyword>
<dbReference type="GO" id="GO:0010494">
    <property type="term" value="C:cytoplasmic stress granule"/>
    <property type="evidence" value="ECO:0007669"/>
    <property type="project" value="UniProtKB-ARBA"/>
</dbReference>
<dbReference type="CDD" id="cd12381">
    <property type="entry name" value="RRM4_I_PABPs"/>
    <property type="match status" value="1"/>
</dbReference>
<name>A0A3N4HSI7_ASCIM</name>
<dbReference type="GO" id="GO:0005634">
    <property type="term" value="C:nucleus"/>
    <property type="evidence" value="ECO:0007669"/>
    <property type="project" value="UniProtKB-SubCell"/>
</dbReference>
<dbReference type="CDD" id="cd12378">
    <property type="entry name" value="RRM1_I_PABPs"/>
    <property type="match status" value="1"/>
</dbReference>
<evidence type="ECO:0000256" key="3">
    <source>
        <dbReference type="ARBA" id="ARBA00008557"/>
    </source>
</evidence>
<evidence type="ECO:0000256" key="7">
    <source>
        <dbReference type="ARBA" id="ARBA00022737"/>
    </source>
</evidence>
<dbReference type="InterPro" id="IPR036053">
    <property type="entry name" value="PABP-dom"/>
</dbReference>
<evidence type="ECO:0000256" key="11">
    <source>
        <dbReference type="ARBA" id="ARBA00023242"/>
    </source>
</evidence>
<dbReference type="Proteomes" id="UP000275078">
    <property type="component" value="Unassembled WGS sequence"/>
</dbReference>
<dbReference type="SUPFAM" id="SSF54928">
    <property type="entry name" value="RNA-binding domain, RBD"/>
    <property type="match status" value="2"/>
</dbReference>
<dbReference type="CDD" id="cd12380">
    <property type="entry name" value="RRM3_I_PABPs"/>
    <property type="match status" value="1"/>
</dbReference>
<dbReference type="FunFam" id="3.30.70.330:FF:000355">
    <property type="entry name" value="Polyadenylate-binding protein"/>
    <property type="match status" value="1"/>
</dbReference>
<evidence type="ECO:0000256" key="8">
    <source>
        <dbReference type="ARBA" id="ARBA00022816"/>
    </source>
</evidence>
<evidence type="ECO:0000256" key="9">
    <source>
        <dbReference type="ARBA" id="ARBA00022845"/>
    </source>
</evidence>
<dbReference type="STRING" id="1160509.A0A3N4HSI7"/>
<feature type="compositionally biased region" description="Low complexity" evidence="15">
    <location>
        <begin position="581"/>
        <end position="596"/>
    </location>
</feature>
<dbReference type="PROSITE" id="PS50102">
    <property type="entry name" value="RRM"/>
    <property type="match status" value="4"/>
</dbReference>
<proteinExistence type="inferred from homology"/>
<keyword evidence="11" id="KW-0539">Nucleus</keyword>
<keyword evidence="6" id="KW-0507">mRNA processing</keyword>
<dbReference type="PANTHER" id="PTHR24012">
    <property type="entry name" value="RNA BINDING PROTEIN"/>
    <property type="match status" value="1"/>
</dbReference>
<dbReference type="InterPro" id="IPR035979">
    <property type="entry name" value="RBD_domain_sf"/>
</dbReference>
<evidence type="ECO:0000259" key="16">
    <source>
        <dbReference type="PROSITE" id="PS50102"/>
    </source>
</evidence>
<dbReference type="GO" id="GO:0006417">
    <property type="term" value="P:regulation of translation"/>
    <property type="evidence" value="ECO:0007669"/>
    <property type="project" value="UniProtKB-KW"/>
</dbReference>
<dbReference type="NCBIfam" id="TIGR01628">
    <property type="entry name" value="PABP-1234"/>
    <property type="match status" value="1"/>
</dbReference>
<feature type="compositionally biased region" description="Low complexity" evidence="15">
    <location>
        <begin position="44"/>
        <end position="59"/>
    </location>
</feature>
<dbReference type="InterPro" id="IPR012677">
    <property type="entry name" value="Nucleotide-bd_a/b_plait_sf"/>
</dbReference>
<dbReference type="OrthoDB" id="19742at2759"/>
<sequence>MSAEAAAAAAPAQENAAPVESKAPTVDTSANGVKDTQEDAQGGANSPTNPNANPNHSASLYVGELDPSVTEAMLFELFSSIGQVASIRVCRDAVTRRSLGYSYVNYNNVADGERALEELNYTLIKGRPCRIMWSQRDPALRKTGQGNVFIKNLDAAIDNKALHDTFAAFGNILSCKIAQDEYGNSRGYGFVHYETAESANNAIKHVNGMLLNDKKVFVGHHIPKKERQSKFEEMKANFTNCYVKNIDQEVKDEEFRELFEKYGAITSASLAKDDQGNSRGFGFVNFVNHDSAAKAVDELNDKEWRGHTLYVGRAQKKHEREEELRKQYEAARVEKASRYQGVNLYIKNLDDEIDDDKLRSEFASFGTITSAKVMRDDGGKSKGFGFVCFSNPEEATKAVSEMNQQMVNGKPLYVALAQRKDVRKSQLEASIQARNNLRIQQQVAVQGMPPQNFMPPQMYYQPGQQPFMPPPAGGRGMPPFPPQPGMIPNGPQGRGWQGVPVGAPVPGRAGPPQPGMPVPYGMPPQGMPPQVGAPGGYPNYGQLPAGPVQGGRGGPRMNGPGPVPHGRQNVPVGRGAPTPQGARPAQGRPDAAAAAPPAGPLDIATLQAAPPQQQKQLIGEAIYPKIAATQPSLAGKITGMLLEMSNAELLVLLEDEAALKAKVDEAVSVYEAYVKSGEGEGEQKEGAAAAPAEQANGDAPKEEKSEEKKEETKA</sequence>
<dbReference type="SMART" id="SM00361">
    <property type="entry name" value="RRM_1"/>
    <property type="match status" value="4"/>
</dbReference>
<dbReference type="Pfam" id="PF00658">
    <property type="entry name" value="MLLE"/>
    <property type="match status" value="1"/>
</dbReference>
<dbReference type="FunFam" id="1.10.1900.10:FF:000004">
    <property type="entry name" value="Polyadenylate-binding protein"/>
    <property type="match status" value="1"/>
</dbReference>
<feature type="domain" description="PABC" evidence="17">
    <location>
        <begin position="598"/>
        <end position="675"/>
    </location>
</feature>
<comment type="subcellular location">
    <subcellularLocation>
        <location evidence="2 14">Cytoplasm</location>
    </subcellularLocation>
    <subcellularLocation>
        <location evidence="1">Nucleus</location>
    </subcellularLocation>
</comment>
<keyword evidence="5 14" id="KW-0963">Cytoplasm</keyword>
<evidence type="ECO:0000256" key="14">
    <source>
        <dbReference type="RuleBase" id="RU362004"/>
    </source>
</evidence>
<feature type="compositionally biased region" description="Low complexity" evidence="15">
    <location>
        <begin position="686"/>
        <end position="698"/>
    </location>
</feature>
<evidence type="ECO:0000256" key="5">
    <source>
        <dbReference type="ARBA" id="ARBA00022490"/>
    </source>
</evidence>
<evidence type="ECO:0000256" key="4">
    <source>
        <dbReference type="ARBA" id="ARBA00022448"/>
    </source>
</evidence>
<keyword evidence="10 13" id="KW-0694">RNA-binding</keyword>
<dbReference type="GO" id="GO:0051028">
    <property type="term" value="P:mRNA transport"/>
    <property type="evidence" value="ECO:0007669"/>
    <property type="project" value="UniProtKB-KW"/>
</dbReference>
<keyword evidence="19" id="KW-1185">Reference proteome</keyword>
<dbReference type="PROSITE" id="PS51309">
    <property type="entry name" value="PABC"/>
    <property type="match status" value="1"/>
</dbReference>
<evidence type="ECO:0000313" key="18">
    <source>
        <dbReference type="EMBL" id="RPA76782.1"/>
    </source>
</evidence>
<keyword evidence="8" id="KW-0509">mRNA transport</keyword>
<evidence type="ECO:0000256" key="12">
    <source>
        <dbReference type="ARBA" id="ARBA00024761"/>
    </source>
</evidence>
<dbReference type="SMART" id="SM00517">
    <property type="entry name" value="PolyA"/>
    <property type="match status" value="1"/>
</dbReference>
<feature type="domain" description="RRM" evidence="16">
    <location>
        <begin position="342"/>
        <end position="419"/>
    </location>
</feature>
<dbReference type="InterPro" id="IPR045305">
    <property type="entry name" value="RRM2_I_PABPs"/>
</dbReference>
<accession>A0A3N4HSI7</accession>
<keyword evidence="7" id="KW-0677">Repeat</keyword>
<gene>
    <name evidence="18" type="ORF">BJ508DRAFT_310725</name>
</gene>
<dbReference type="CDD" id="cd12379">
    <property type="entry name" value="RRM2_I_PABPs"/>
    <property type="match status" value="1"/>
</dbReference>
<evidence type="ECO:0000256" key="10">
    <source>
        <dbReference type="ARBA" id="ARBA00022884"/>
    </source>
</evidence>
<dbReference type="InterPro" id="IPR003954">
    <property type="entry name" value="RRM_euk-type"/>
</dbReference>
<feature type="domain" description="RRM" evidence="16">
    <location>
        <begin position="146"/>
        <end position="223"/>
    </location>
</feature>
<dbReference type="Gene3D" id="3.30.70.330">
    <property type="match status" value="4"/>
</dbReference>
<dbReference type="InterPro" id="IPR000504">
    <property type="entry name" value="RRM_dom"/>
</dbReference>
<dbReference type="Gene3D" id="1.10.1900.10">
    <property type="entry name" value="c-terminal domain of poly(a) binding protein"/>
    <property type="match status" value="1"/>
</dbReference>
<feature type="compositionally biased region" description="Low complexity" evidence="15">
    <location>
        <begin position="1"/>
        <end position="18"/>
    </location>
</feature>
<evidence type="ECO:0000256" key="2">
    <source>
        <dbReference type="ARBA" id="ARBA00004496"/>
    </source>
</evidence>
<dbReference type="SUPFAM" id="SSF63570">
    <property type="entry name" value="PABC (PABP) domain"/>
    <property type="match status" value="1"/>
</dbReference>
<dbReference type="FunFam" id="3.30.70.330:FF:000003">
    <property type="entry name" value="Polyadenylate-binding protein"/>
    <property type="match status" value="1"/>
</dbReference>
<evidence type="ECO:0000259" key="17">
    <source>
        <dbReference type="PROSITE" id="PS51309"/>
    </source>
</evidence>
<evidence type="ECO:0000256" key="6">
    <source>
        <dbReference type="ARBA" id="ARBA00022664"/>
    </source>
</evidence>
<protein>
    <recommendedName>
        <fullName evidence="14">Polyadenylate-binding protein</fullName>
        <shortName evidence="14">PABP</shortName>
    </recommendedName>
</protein>
<dbReference type="FunFam" id="3.30.70.330:FF:000211">
    <property type="entry name" value="Polyadenylate-binding protein"/>
    <property type="match status" value="1"/>
</dbReference>
<feature type="region of interest" description="Disordered" evidence="15">
    <location>
        <begin position="531"/>
        <end position="598"/>
    </location>
</feature>
<comment type="similarity">
    <text evidence="3 14">Belongs to the polyadenylate-binding protein type-1 family.</text>
</comment>
<dbReference type="GO" id="GO:0006397">
    <property type="term" value="P:mRNA processing"/>
    <property type="evidence" value="ECO:0007669"/>
    <property type="project" value="UniProtKB-KW"/>
</dbReference>
<dbReference type="InterPro" id="IPR002004">
    <property type="entry name" value="PABP_HYD_C"/>
</dbReference>
<dbReference type="EMBL" id="ML119737">
    <property type="protein sequence ID" value="RPA76782.1"/>
    <property type="molecule type" value="Genomic_DNA"/>
</dbReference>
<dbReference type="AlphaFoldDB" id="A0A3N4HSI7"/>